<dbReference type="SMART" id="SM00389">
    <property type="entry name" value="HOX"/>
    <property type="match status" value="1"/>
</dbReference>
<evidence type="ECO:0000256" key="5">
    <source>
        <dbReference type="ARBA" id="ARBA00023163"/>
    </source>
</evidence>
<comment type="subcellular location">
    <subcellularLocation>
        <location evidence="1 8">Nucleus</location>
    </subcellularLocation>
</comment>
<evidence type="ECO:0000313" key="11">
    <source>
        <dbReference type="EMBL" id="CAG9765858.1"/>
    </source>
</evidence>
<dbReference type="GO" id="GO:0009887">
    <property type="term" value="P:animal organ morphogenesis"/>
    <property type="evidence" value="ECO:0007669"/>
    <property type="project" value="UniProtKB-ARBA"/>
</dbReference>
<evidence type="ECO:0000256" key="4">
    <source>
        <dbReference type="ARBA" id="ARBA00023155"/>
    </source>
</evidence>
<dbReference type="InterPro" id="IPR050224">
    <property type="entry name" value="TALE_homeobox"/>
</dbReference>
<feature type="DNA-binding region" description="Homeobox" evidence="8">
    <location>
        <begin position="65"/>
        <end position="127"/>
    </location>
</feature>
<evidence type="ECO:0000256" key="8">
    <source>
        <dbReference type="PROSITE-ProRule" id="PRU00108"/>
    </source>
</evidence>
<dbReference type="InterPro" id="IPR008422">
    <property type="entry name" value="KN_HD"/>
</dbReference>
<evidence type="ECO:0000256" key="7">
    <source>
        <dbReference type="ARBA" id="ARBA00038021"/>
    </source>
</evidence>
<dbReference type="EMBL" id="OU892279">
    <property type="protein sequence ID" value="CAG9765858.1"/>
    <property type="molecule type" value="Genomic_DNA"/>
</dbReference>
<proteinExistence type="inferred from homology"/>
<dbReference type="PROSITE" id="PS50071">
    <property type="entry name" value="HOMEOBOX_2"/>
    <property type="match status" value="1"/>
</dbReference>
<dbReference type="GO" id="GO:0006355">
    <property type="term" value="P:regulation of DNA-templated transcription"/>
    <property type="evidence" value="ECO:0007669"/>
    <property type="project" value="InterPro"/>
</dbReference>
<keyword evidence="2" id="KW-0805">Transcription regulation</keyword>
<dbReference type="InterPro" id="IPR001356">
    <property type="entry name" value="HD"/>
</dbReference>
<evidence type="ECO:0000256" key="9">
    <source>
        <dbReference type="SAM" id="MobiDB-lite"/>
    </source>
</evidence>
<keyword evidence="3 8" id="KW-0238">DNA-binding</keyword>
<dbReference type="FunFam" id="1.10.10.60:FF:000059">
    <property type="entry name" value="TGFB-induced factor homeobox 1"/>
    <property type="match status" value="1"/>
</dbReference>
<dbReference type="Proteomes" id="UP001152799">
    <property type="component" value="Chromosome 3"/>
</dbReference>
<evidence type="ECO:0000256" key="2">
    <source>
        <dbReference type="ARBA" id="ARBA00023015"/>
    </source>
</evidence>
<evidence type="ECO:0000256" key="3">
    <source>
        <dbReference type="ARBA" id="ARBA00023125"/>
    </source>
</evidence>
<dbReference type="InterPro" id="IPR009057">
    <property type="entry name" value="Homeodomain-like_sf"/>
</dbReference>
<sequence length="319" mass="36631">MLVQKMKARQERFKSSSSTDELDSASDHDDRRTSLMVTVAQHHEIDDTHEEIVDEDAFGSPLGALRKRRGNLPKHSVKILKRWLYEHRFNAYPSEAEKEILSQDANLTILQVCNWFINARRRILPEMLLREGNDPMQYTISRKGKKLIDPIAAWPVDYNMSHCKRVRLDHDYEHRMTLVYHSEEDSPTEYESSSPCGEEKFNPWETILTLEANPATRGSIDEIEIGPLPATGEIVEYQKPIEIGPMIPQLSPSLPQLEPPSELEPANTKIRTKAQLKHYPNDLEPPKQVEDKFNSLYLLVDTALALRKIELGAEVEIIT</sequence>
<dbReference type="GO" id="GO:0048646">
    <property type="term" value="P:anatomical structure formation involved in morphogenesis"/>
    <property type="evidence" value="ECO:0007669"/>
    <property type="project" value="UniProtKB-ARBA"/>
</dbReference>
<organism evidence="11 12">
    <name type="scientific">Ceutorhynchus assimilis</name>
    <name type="common">cabbage seed weevil</name>
    <dbReference type="NCBI Taxonomy" id="467358"/>
    <lineage>
        <taxon>Eukaryota</taxon>
        <taxon>Metazoa</taxon>
        <taxon>Ecdysozoa</taxon>
        <taxon>Arthropoda</taxon>
        <taxon>Hexapoda</taxon>
        <taxon>Insecta</taxon>
        <taxon>Pterygota</taxon>
        <taxon>Neoptera</taxon>
        <taxon>Endopterygota</taxon>
        <taxon>Coleoptera</taxon>
        <taxon>Polyphaga</taxon>
        <taxon>Cucujiformia</taxon>
        <taxon>Curculionidae</taxon>
        <taxon>Ceutorhynchinae</taxon>
        <taxon>Ceutorhynchus</taxon>
    </lineage>
</organism>
<keyword evidence="5" id="KW-0804">Transcription</keyword>
<dbReference type="OrthoDB" id="10056939at2759"/>
<dbReference type="GO" id="GO:0001654">
    <property type="term" value="P:eye development"/>
    <property type="evidence" value="ECO:0007669"/>
    <property type="project" value="UniProtKB-ARBA"/>
</dbReference>
<keyword evidence="6 8" id="KW-0539">Nucleus</keyword>
<dbReference type="AlphaFoldDB" id="A0A9N9MMY5"/>
<dbReference type="CDD" id="cd00086">
    <property type="entry name" value="homeodomain"/>
    <property type="match status" value="1"/>
</dbReference>
<evidence type="ECO:0000256" key="1">
    <source>
        <dbReference type="ARBA" id="ARBA00004123"/>
    </source>
</evidence>
<dbReference type="PANTHER" id="PTHR11850">
    <property type="entry name" value="HOMEOBOX PROTEIN TRANSCRIPTION FACTORS"/>
    <property type="match status" value="1"/>
</dbReference>
<dbReference type="Pfam" id="PF05920">
    <property type="entry name" value="Homeobox_KN"/>
    <property type="match status" value="1"/>
</dbReference>
<dbReference type="Gene3D" id="1.10.10.60">
    <property type="entry name" value="Homeodomain-like"/>
    <property type="match status" value="1"/>
</dbReference>
<feature type="region of interest" description="Disordered" evidence="9">
    <location>
        <begin position="1"/>
        <end position="32"/>
    </location>
</feature>
<keyword evidence="12" id="KW-1185">Reference proteome</keyword>
<reference evidence="11" key="1">
    <citation type="submission" date="2022-01" db="EMBL/GenBank/DDBJ databases">
        <authorList>
            <person name="King R."/>
        </authorList>
    </citation>
    <scope>NUCLEOTIDE SEQUENCE</scope>
</reference>
<evidence type="ECO:0000256" key="6">
    <source>
        <dbReference type="ARBA" id="ARBA00023242"/>
    </source>
</evidence>
<name>A0A9N9MMY5_9CUCU</name>
<dbReference type="SUPFAM" id="SSF46689">
    <property type="entry name" value="Homeodomain-like"/>
    <property type="match status" value="1"/>
</dbReference>
<keyword evidence="4 8" id="KW-0371">Homeobox</keyword>
<evidence type="ECO:0000259" key="10">
    <source>
        <dbReference type="PROSITE" id="PS50071"/>
    </source>
</evidence>
<protein>
    <recommendedName>
        <fullName evidence="10">Homeobox domain-containing protein</fullName>
    </recommendedName>
</protein>
<dbReference type="GO" id="GO:0000987">
    <property type="term" value="F:cis-regulatory region sequence-specific DNA binding"/>
    <property type="evidence" value="ECO:0007669"/>
    <property type="project" value="UniProtKB-ARBA"/>
</dbReference>
<feature type="domain" description="Homeobox" evidence="10">
    <location>
        <begin position="63"/>
        <end position="126"/>
    </location>
</feature>
<evidence type="ECO:0000313" key="12">
    <source>
        <dbReference type="Proteomes" id="UP001152799"/>
    </source>
</evidence>
<accession>A0A9N9MMY5</accession>
<gene>
    <name evidence="11" type="ORF">CEUTPL_LOCUS6458</name>
</gene>
<dbReference type="GO" id="GO:0005634">
    <property type="term" value="C:nucleus"/>
    <property type="evidence" value="ECO:0007669"/>
    <property type="project" value="UniProtKB-SubCell"/>
</dbReference>
<comment type="similarity">
    <text evidence="7">Belongs to the TALE/TGIF homeobox family.</text>
</comment>